<gene>
    <name evidence="1" type="ORF">EJB05_13336</name>
</gene>
<protein>
    <submittedName>
        <fullName evidence="1">Uncharacterized protein</fullName>
    </submittedName>
</protein>
<comment type="caution">
    <text evidence="1">The sequence shown here is derived from an EMBL/GenBank/DDBJ whole genome shotgun (WGS) entry which is preliminary data.</text>
</comment>
<sequence>MKRMARRKKPQVAPSDGTDHFTALPLELRARIASLLPFREVVQLSSLSWPWRDIHIHHHTPVVELNLDEFLVLQQYNFDPEHSLPGIVDDDAILGLRVALFRRARDPAASKVDTLILHYDVGDPRMARHADRIVSLADARKVRITISYDLSSQNPSRPRQVTWTLDLPPAARRLDITGKHHIFNLAPAIAGPGVAALQKLCLHRMAIRGWPPCLPSLRPLTLKYVAIEAPFKPGEWCPLLEDLCISSSGIEHTCVDIRLPLLKSLDMDDVDVSERSEFFESYGDITIDAPNMETMVVDCTVGGTTDYLSFTLLAPRLRYLYWRNQYVLQRVRIKVGRPGSVIAGTIVFEANAEIAYPEIKYYKVLMMRMLEELLPELSPESVAIAARPYMTLEKYTVEGCGSGEMIPEERLTCNLEALMSSLKI</sequence>
<keyword evidence="2" id="KW-1185">Reference proteome</keyword>
<name>A0A5J9VTW5_9POAL</name>
<feature type="non-terminal residue" evidence="1">
    <location>
        <position position="1"/>
    </location>
</feature>
<dbReference type="OrthoDB" id="657590at2759"/>
<reference evidence="1 2" key="1">
    <citation type="journal article" date="2019" name="Sci. Rep.">
        <title>A high-quality genome of Eragrostis curvula grass provides insights into Poaceae evolution and supports new strategies to enhance forage quality.</title>
        <authorList>
            <person name="Carballo J."/>
            <person name="Santos B.A.C.M."/>
            <person name="Zappacosta D."/>
            <person name="Garbus I."/>
            <person name="Selva J.P."/>
            <person name="Gallo C.A."/>
            <person name="Diaz A."/>
            <person name="Albertini E."/>
            <person name="Caccamo M."/>
            <person name="Echenique V."/>
        </authorList>
    </citation>
    <scope>NUCLEOTIDE SEQUENCE [LARGE SCALE GENOMIC DNA]</scope>
    <source>
        <strain evidence="2">cv. Victoria</strain>
        <tissue evidence="1">Leaf</tissue>
    </source>
</reference>
<dbReference type="AlphaFoldDB" id="A0A5J9VTW5"/>
<dbReference type="PANTHER" id="PTHR32212">
    <property type="entry name" value="CYCLIN-LIKE F-BOX"/>
    <property type="match status" value="1"/>
</dbReference>
<dbReference type="Proteomes" id="UP000324897">
    <property type="component" value="Chromosome 4"/>
</dbReference>
<dbReference type="PANTHER" id="PTHR32212:SF248">
    <property type="entry name" value="F-BOX DOMAIN-CONTAINING PROTEIN"/>
    <property type="match status" value="1"/>
</dbReference>
<dbReference type="InterPro" id="IPR036047">
    <property type="entry name" value="F-box-like_dom_sf"/>
</dbReference>
<organism evidence="1 2">
    <name type="scientific">Eragrostis curvula</name>
    <name type="common">weeping love grass</name>
    <dbReference type="NCBI Taxonomy" id="38414"/>
    <lineage>
        <taxon>Eukaryota</taxon>
        <taxon>Viridiplantae</taxon>
        <taxon>Streptophyta</taxon>
        <taxon>Embryophyta</taxon>
        <taxon>Tracheophyta</taxon>
        <taxon>Spermatophyta</taxon>
        <taxon>Magnoliopsida</taxon>
        <taxon>Liliopsida</taxon>
        <taxon>Poales</taxon>
        <taxon>Poaceae</taxon>
        <taxon>PACMAD clade</taxon>
        <taxon>Chloridoideae</taxon>
        <taxon>Eragrostideae</taxon>
        <taxon>Eragrostidinae</taxon>
        <taxon>Eragrostis</taxon>
    </lineage>
</organism>
<evidence type="ECO:0000313" key="1">
    <source>
        <dbReference type="EMBL" id="TVU39892.1"/>
    </source>
</evidence>
<dbReference type="SUPFAM" id="SSF52058">
    <property type="entry name" value="L domain-like"/>
    <property type="match status" value="1"/>
</dbReference>
<dbReference type="SUPFAM" id="SSF81383">
    <property type="entry name" value="F-box domain"/>
    <property type="match status" value="1"/>
</dbReference>
<evidence type="ECO:0000313" key="2">
    <source>
        <dbReference type="Proteomes" id="UP000324897"/>
    </source>
</evidence>
<dbReference type="Gramene" id="TVU39892">
    <property type="protein sequence ID" value="TVU39892"/>
    <property type="gene ID" value="EJB05_13336"/>
</dbReference>
<accession>A0A5J9VTW5</accession>
<dbReference type="EMBL" id="RWGY01000007">
    <property type="protein sequence ID" value="TVU39892.1"/>
    <property type="molecule type" value="Genomic_DNA"/>
</dbReference>
<proteinExistence type="predicted"/>